<evidence type="ECO:0000313" key="2">
    <source>
        <dbReference type="EMBL" id="HFC93615.1"/>
    </source>
</evidence>
<dbReference type="AlphaFoldDB" id="A0A7V2T1U0"/>
<feature type="transmembrane region" description="Helical" evidence="1">
    <location>
        <begin position="14"/>
        <end position="34"/>
    </location>
</feature>
<evidence type="ECO:0000256" key="1">
    <source>
        <dbReference type="SAM" id="Phobius"/>
    </source>
</evidence>
<organism evidence="2">
    <name type="scientific">Leucothrix mucor</name>
    <dbReference type="NCBI Taxonomy" id="45248"/>
    <lineage>
        <taxon>Bacteria</taxon>
        <taxon>Pseudomonadati</taxon>
        <taxon>Pseudomonadota</taxon>
        <taxon>Gammaproteobacteria</taxon>
        <taxon>Thiotrichales</taxon>
        <taxon>Thiotrichaceae</taxon>
        <taxon>Leucothrix</taxon>
    </lineage>
</organism>
<name>A0A7V2T1U0_LEUMU</name>
<proteinExistence type="predicted"/>
<comment type="caution">
    <text evidence="2">The sequence shown here is derived from an EMBL/GenBank/DDBJ whole genome shotgun (WGS) entry which is preliminary data.</text>
</comment>
<reference evidence="2" key="1">
    <citation type="journal article" date="2020" name="mSystems">
        <title>Genome- and Community-Level Interaction Insights into Carbon Utilization and Element Cycling Functions of Hydrothermarchaeota in Hydrothermal Sediment.</title>
        <authorList>
            <person name="Zhou Z."/>
            <person name="Liu Y."/>
            <person name="Xu W."/>
            <person name="Pan J."/>
            <person name="Luo Z.H."/>
            <person name="Li M."/>
        </authorList>
    </citation>
    <scope>NUCLEOTIDE SEQUENCE [LARGE SCALE GENOMIC DNA]</scope>
    <source>
        <strain evidence="2">HyVt-493</strain>
    </source>
</reference>
<keyword evidence="1" id="KW-1133">Transmembrane helix</keyword>
<dbReference type="EMBL" id="DRMS01000472">
    <property type="protein sequence ID" value="HFC93615.1"/>
    <property type="molecule type" value="Genomic_DNA"/>
</dbReference>
<sequence>MIEFLNNALTFPTIFYTGLLGLVVIYWLISMVGLSSFDAVDADIDIDASSDTGGLTGWLSKFRLDGVPLTLSISLIVFVSWILCFYMVEFFLNTMAKDIDNEIVHIALGFWLLVLSPALSLPIVITLLSPLKPLFKKLRKETKGASANDFVGRTATIRSGKVNQMHGTVELSDGGAGLILQIRAKEPNDYKAGDKVRLKEYLTESNTYRI</sequence>
<feature type="transmembrane region" description="Helical" evidence="1">
    <location>
        <begin position="69"/>
        <end position="88"/>
    </location>
</feature>
<feature type="transmembrane region" description="Helical" evidence="1">
    <location>
        <begin position="108"/>
        <end position="131"/>
    </location>
</feature>
<protein>
    <submittedName>
        <fullName evidence="2">DUF1449 family protein</fullName>
    </submittedName>
</protein>
<accession>A0A7V2T1U0</accession>
<keyword evidence="1" id="KW-0472">Membrane</keyword>
<keyword evidence="1" id="KW-0812">Transmembrane</keyword>
<gene>
    <name evidence="2" type="ORF">ENJ51_12470</name>
</gene>
<dbReference type="Proteomes" id="UP000885750">
    <property type="component" value="Unassembled WGS sequence"/>
</dbReference>